<reference evidence="15" key="2">
    <citation type="submission" date="2025-08" db="UniProtKB">
        <authorList>
            <consortium name="Ensembl"/>
        </authorList>
    </citation>
    <scope>IDENTIFICATION</scope>
</reference>
<keyword evidence="9" id="KW-1015">Disulfide bond</keyword>
<evidence type="ECO:0000256" key="2">
    <source>
        <dbReference type="ARBA" id="ARBA00005585"/>
    </source>
</evidence>
<evidence type="ECO:0000256" key="3">
    <source>
        <dbReference type="ARBA" id="ARBA00022448"/>
    </source>
</evidence>
<evidence type="ECO:0000256" key="10">
    <source>
        <dbReference type="ARBA" id="ARBA00023180"/>
    </source>
</evidence>
<feature type="transmembrane region" description="Helical" evidence="13">
    <location>
        <begin position="921"/>
        <end position="939"/>
    </location>
</feature>
<keyword evidence="6 13" id="KW-1133">Transmembrane helix</keyword>
<keyword evidence="4 13" id="KW-0812">Transmembrane</keyword>
<reference evidence="15" key="3">
    <citation type="submission" date="2025-09" db="UniProtKB">
        <authorList>
            <consortium name="Ensembl"/>
        </authorList>
    </citation>
    <scope>IDENTIFICATION</scope>
</reference>
<dbReference type="PROSITE" id="PS50156">
    <property type="entry name" value="SSD"/>
    <property type="match status" value="1"/>
</dbReference>
<evidence type="ECO:0000256" key="12">
    <source>
        <dbReference type="SAM" id="MobiDB-lite"/>
    </source>
</evidence>
<dbReference type="Gene3D" id="1.20.1640.10">
    <property type="entry name" value="Multidrug efflux transporter AcrB transmembrane domain"/>
    <property type="match status" value="2"/>
</dbReference>
<dbReference type="PANTHER" id="PTHR45727:SF3">
    <property type="entry name" value="NPC1-LIKE INTRACELLULAR CHOLESTEROL TRANSPORTER 1"/>
    <property type="match status" value="1"/>
</dbReference>
<evidence type="ECO:0000256" key="7">
    <source>
        <dbReference type="ARBA" id="ARBA00023098"/>
    </source>
</evidence>
<protein>
    <submittedName>
        <fullName evidence="15">NPC1 like intracellular cholesterol transporter 1</fullName>
    </submittedName>
</protein>
<dbReference type="GO" id="GO:0005886">
    <property type="term" value="C:plasma membrane"/>
    <property type="evidence" value="ECO:0007669"/>
    <property type="project" value="TreeGrafter"/>
</dbReference>
<keyword evidence="5" id="KW-0732">Signal</keyword>
<feature type="transmembrane region" description="Helical" evidence="13">
    <location>
        <begin position="1121"/>
        <end position="1141"/>
    </location>
</feature>
<dbReference type="Proteomes" id="UP000472265">
    <property type="component" value="Chromosome 5"/>
</dbReference>
<dbReference type="InterPro" id="IPR000731">
    <property type="entry name" value="SSD"/>
</dbReference>
<sequence length="1267" mass="140706">MRLSRNCFLLCSGCHKCAFFFTSMQVLSEAQHEPGFCAFYEECGFNPLVDDSTALIPPTVPCLNYSPARHLTGAHYLKLKQVCPMLDNGKSNTYACCSIKQLKSLESSLRLSKVILLRCPSCADNFAHLHCINTCSPNQTQTVEVTKVMNITTFQNTTDTAVVAYKAFISTTFADSAFGSCKNVRIPATGGFAIGTMCGPYGATQCTPQYWYDFQGDSSNGLAPLDIDFKLINEGNTTGLPAGVVPYNGRALKCNETTPTEGEACSCQDCTESCQMIQISPTTSPFTLLGADGYLVVSIILFCLLTFAFLLYLFVACFLRSRRNRKDEEKGRGKGRGKDQNSNDVNQPLIDPAEVTCTDRNSLVAQAFLSSKFQFWGTLMLFCIPSSFKVLLLSAVVVAVFSAGLKSIELTTDPVELWSATNSRARMEKEFHDTTFDPFFRTNQLILTAPGRKGHQYDSLLFGPTNFSGIISKELIMQLLELQTRIQNIEFWSEDLNRIASLKDVCFAPLNPVNSSLTDCAVNSLPQYFQNSVNNINAKVNMTENGVTAEVDWRDHLIYCLNSPLSFKDITDLGLSCMADYGAPVFPFLAVGGYKDENFTDAEALILTFSLNNYARDNVKFKVAMQWEQEFINMVQEYRNNPNTNFTFAFMAERSLEDEINRTTAEDIPIFMISYAVIFVYIAVALGEYSSLKRILVDSKFLVGLGGILVVGCSVLASMGFYSWIGIPSSLVILQVVPFLVLAVGADNIFIFVLEYQRDVRRAGETREEHIGRILGNVAPSMLLCSLSESVCFFLGGLSTMPAVKSFALYAALAVLMDFVLQMTAFVALLSLDARRQDNNRCELVCCLTVKTQRANKPNEGFLLPLMRKYYAPALLNCYSRIIVMVVFIFMFCASLFLMFHVTVGLDQELAMPKGSYMLDYFQYLYKYFEVGVPVYFVTKKGYNFSTMAGMNGVCSSVGCDEYSLTQKIQSYLAIPANSWVDDYIDWLNPGSGCCRLYTSGPNIGNFCSASEVNLFFPVFPASRFMAYHTPLTNSQEFTAALLRARELAHNITMGMRQIPGTRIRLIFYILAFRPSSRVTNVFYEQYLTIVSEGFFTISQCLVPTFVVCCLLLGLDLRSGFLNLITIIMITVDTVGVMTLWGIDYNAVALINLVTAVGISVEFVSHMTRSFALSIKPTHVERAKEATANMGSAVFAGVAMTNLPGILVLALAKAQLIQIFFFRLNLIITLLGMAHGLVFLPVLLSYFGTYFIGSFVCLHQRGVKSFL</sequence>
<gene>
    <name evidence="15" type="primary">NPC1L1</name>
</gene>
<dbReference type="Ensembl" id="ENSSAUT00010028708.1">
    <property type="protein sequence ID" value="ENSSAUP00010027202.1"/>
    <property type="gene ID" value="ENSSAUG00010007820.1"/>
</dbReference>
<feature type="transmembrane region" description="Helical" evidence="13">
    <location>
        <begin position="701"/>
        <end position="725"/>
    </location>
</feature>
<dbReference type="Pfam" id="PF22314">
    <property type="entry name" value="NPC1_MLD"/>
    <property type="match status" value="1"/>
</dbReference>
<dbReference type="GO" id="GO:0006629">
    <property type="term" value="P:lipid metabolic process"/>
    <property type="evidence" value="ECO:0007669"/>
    <property type="project" value="UniProtKB-KW"/>
</dbReference>
<feature type="transmembrane region" description="Helical" evidence="13">
    <location>
        <begin position="808"/>
        <end position="832"/>
    </location>
</feature>
<reference evidence="15" key="1">
    <citation type="submission" date="2021-04" db="EMBL/GenBank/DDBJ databases">
        <authorList>
            <consortium name="Wellcome Sanger Institute Data Sharing"/>
        </authorList>
    </citation>
    <scope>NUCLEOTIDE SEQUENCE [LARGE SCALE GENOMIC DNA]</scope>
</reference>
<evidence type="ECO:0000256" key="13">
    <source>
        <dbReference type="SAM" id="Phobius"/>
    </source>
</evidence>
<keyword evidence="8 13" id="KW-0472">Membrane</keyword>
<feature type="compositionally biased region" description="Basic and acidic residues" evidence="12">
    <location>
        <begin position="328"/>
        <end position="341"/>
    </location>
</feature>
<dbReference type="GO" id="GO:0015485">
    <property type="term" value="F:cholesterol binding"/>
    <property type="evidence" value="ECO:0007669"/>
    <property type="project" value="TreeGrafter"/>
</dbReference>
<feature type="transmembrane region" description="Helical" evidence="13">
    <location>
        <begin position="731"/>
        <end position="754"/>
    </location>
</feature>
<keyword evidence="10" id="KW-0325">Glycoprotein</keyword>
<comment type="catalytic activity">
    <reaction evidence="11">
        <text>cholesterol(in) = cholesterol(out)</text>
        <dbReference type="Rhea" id="RHEA:39747"/>
        <dbReference type="ChEBI" id="CHEBI:16113"/>
    </reaction>
</comment>
<dbReference type="Pfam" id="PF12349">
    <property type="entry name" value="Sterol-sensing"/>
    <property type="match status" value="1"/>
</dbReference>
<feature type="transmembrane region" description="Helical" evidence="13">
    <location>
        <begin position="294"/>
        <end position="319"/>
    </location>
</feature>
<evidence type="ECO:0000256" key="4">
    <source>
        <dbReference type="ARBA" id="ARBA00022692"/>
    </source>
</evidence>
<feature type="transmembrane region" description="Helical" evidence="13">
    <location>
        <begin position="1147"/>
        <end position="1165"/>
    </location>
</feature>
<feature type="transmembrane region" description="Helical" evidence="13">
    <location>
        <begin position="774"/>
        <end position="796"/>
    </location>
</feature>
<feature type="transmembrane region" description="Helical" evidence="13">
    <location>
        <begin position="668"/>
        <end position="689"/>
    </location>
</feature>
<comment type="similarity">
    <text evidence="2">Belongs to the patched family.</text>
</comment>
<keyword evidence="3" id="KW-0813">Transport</keyword>
<evidence type="ECO:0000256" key="9">
    <source>
        <dbReference type="ARBA" id="ARBA00023157"/>
    </source>
</evidence>
<feature type="transmembrane region" description="Helical" evidence="13">
    <location>
        <begin position="1096"/>
        <end position="1114"/>
    </location>
</feature>
<keyword evidence="7" id="KW-0443">Lipid metabolism</keyword>
<name>A0A671VNE3_SPAAU</name>
<evidence type="ECO:0000313" key="16">
    <source>
        <dbReference type="Proteomes" id="UP000472265"/>
    </source>
</evidence>
<dbReference type="GO" id="GO:0030299">
    <property type="term" value="P:intestinal cholesterol absorption"/>
    <property type="evidence" value="ECO:0007669"/>
    <property type="project" value="TreeGrafter"/>
</dbReference>
<organism evidence="15 16">
    <name type="scientific">Sparus aurata</name>
    <name type="common">Gilthead sea bream</name>
    <dbReference type="NCBI Taxonomy" id="8175"/>
    <lineage>
        <taxon>Eukaryota</taxon>
        <taxon>Metazoa</taxon>
        <taxon>Chordata</taxon>
        <taxon>Craniata</taxon>
        <taxon>Vertebrata</taxon>
        <taxon>Euteleostomi</taxon>
        <taxon>Actinopterygii</taxon>
        <taxon>Neopterygii</taxon>
        <taxon>Teleostei</taxon>
        <taxon>Neoteleostei</taxon>
        <taxon>Acanthomorphata</taxon>
        <taxon>Eupercaria</taxon>
        <taxon>Spariformes</taxon>
        <taxon>Sparidae</taxon>
        <taxon>Sparus</taxon>
    </lineage>
</organism>
<proteinExistence type="inferred from homology"/>
<feature type="transmembrane region" description="Helical" evidence="13">
    <location>
        <begin position="1186"/>
        <end position="1212"/>
    </location>
</feature>
<feature type="domain" description="SSD" evidence="14">
    <location>
        <begin position="667"/>
        <end position="832"/>
    </location>
</feature>
<dbReference type="GO" id="GO:0042632">
    <property type="term" value="P:cholesterol homeostasis"/>
    <property type="evidence" value="ECO:0007669"/>
    <property type="project" value="TreeGrafter"/>
</dbReference>
<evidence type="ECO:0000256" key="8">
    <source>
        <dbReference type="ARBA" id="ARBA00023136"/>
    </source>
</evidence>
<evidence type="ECO:0000256" key="11">
    <source>
        <dbReference type="ARBA" id="ARBA00034049"/>
    </source>
</evidence>
<dbReference type="InterPro" id="IPR032190">
    <property type="entry name" value="NPC1_N"/>
</dbReference>
<evidence type="ECO:0000256" key="1">
    <source>
        <dbReference type="ARBA" id="ARBA00004127"/>
    </source>
</evidence>
<feature type="transmembrane region" description="Helical" evidence="13">
    <location>
        <begin position="379"/>
        <end position="405"/>
    </location>
</feature>
<comment type="subcellular location">
    <subcellularLocation>
        <location evidence="1">Endomembrane system</location>
        <topology evidence="1">Multi-pass membrane protein</topology>
    </subcellularLocation>
</comment>
<dbReference type="GO" id="GO:0012505">
    <property type="term" value="C:endomembrane system"/>
    <property type="evidence" value="ECO:0007669"/>
    <property type="project" value="UniProtKB-SubCell"/>
</dbReference>
<evidence type="ECO:0000256" key="6">
    <source>
        <dbReference type="ARBA" id="ARBA00022989"/>
    </source>
</evidence>
<dbReference type="FunFam" id="1.20.1640.10:FF:000008">
    <property type="entry name" value="NPC intracellular cholesterol transporter 1"/>
    <property type="match status" value="1"/>
</dbReference>
<dbReference type="InterPro" id="IPR053958">
    <property type="entry name" value="HMGCR/SNAP/NPC1-like_SSD"/>
</dbReference>
<dbReference type="InterPro" id="IPR053956">
    <property type="entry name" value="NPC1_MLD"/>
</dbReference>
<keyword evidence="16" id="KW-1185">Reference proteome</keyword>
<dbReference type="AlphaFoldDB" id="A0A671VNE3"/>
<evidence type="ECO:0000256" key="5">
    <source>
        <dbReference type="ARBA" id="ARBA00022729"/>
    </source>
</evidence>
<evidence type="ECO:0000259" key="14">
    <source>
        <dbReference type="PROSITE" id="PS50156"/>
    </source>
</evidence>
<dbReference type="Pfam" id="PF16414">
    <property type="entry name" value="NPC1_N"/>
    <property type="match status" value="1"/>
</dbReference>
<dbReference type="SUPFAM" id="SSF82866">
    <property type="entry name" value="Multidrug efflux transporter AcrB transmembrane domain"/>
    <property type="match status" value="2"/>
</dbReference>
<dbReference type="PANTHER" id="PTHR45727">
    <property type="entry name" value="NPC INTRACELLULAR CHOLESTEROL TRANSPORTER 1"/>
    <property type="match status" value="1"/>
</dbReference>
<dbReference type="GO" id="GO:0030301">
    <property type="term" value="P:cholesterol transport"/>
    <property type="evidence" value="ECO:0007669"/>
    <property type="project" value="UniProtKB-ARBA"/>
</dbReference>
<feature type="region of interest" description="Disordered" evidence="12">
    <location>
        <begin position="328"/>
        <end position="347"/>
    </location>
</feature>
<evidence type="ECO:0000313" key="15">
    <source>
        <dbReference type="Ensembl" id="ENSSAUP00010027202.1"/>
    </source>
</evidence>
<feature type="transmembrane region" description="Helical" evidence="13">
    <location>
        <begin position="878"/>
        <end position="901"/>
    </location>
</feature>
<accession>A0A671VNE3</accession>
<dbReference type="GeneTree" id="ENSGT00940000159904"/>